<dbReference type="EMBL" id="KI894012">
    <property type="protein sequence ID" value="OCF49163.1"/>
    <property type="molecule type" value="Genomic_DNA"/>
</dbReference>
<gene>
    <name evidence="1" type="ORF">I206_04851</name>
    <name evidence="2" type="ORF">I206_106028</name>
</gene>
<keyword evidence="3" id="KW-1185">Reference proteome</keyword>
<reference evidence="1" key="3">
    <citation type="submission" date="2016-07" db="EMBL/GenBank/DDBJ databases">
        <title>Evolution of pathogenesis and genome organization in the Tremellales.</title>
        <authorList>
            <person name="Cuomo C."/>
            <person name="Litvintseva A."/>
            <person name="Heitman J."/>
            <person name="Chen Y."/>
            <person name="Sun S."/>
            <person name="Springer D."/>
            <person name="Dromer F."/>
            <person name="Young S."/>
            <person name="Zeng Q."/>
            <person name="Chapman S."/>
            <person name="Gujja S."/>
            <person name="Saif S."/>
            <person name="Birren B."/>
        </authorList>
    </citation>
    <scope>NUCLEOTIDE SEQUENCE</scope>
    <source>
        <strain evidence="1">CBS 10737</strain>
    </source>
</reference>
<reference evidence="1" key="1">
    <citation type="submission" date="2013-07" db="EMBL/GenBank/DDBJ databases">
        <title>The Genome Sequence of Cryptococcus pinus CBS10737.</title>
        <authorList>
            <consortium name="The Broad Institute Genome Sequencing Platform"/>
            <person name="Cuomo C."/>
            <person name="Litvintseva A."/>
            <person name="Chen Y."/>
            <person name="Heitman J."/>
            <person name="Sun S."/>
            <person name="Springer D."/>
            <person name="Dromer F."/>
            <person name="Young S.K."/>
            <person name="Zeng Q."/>
            <person name="Gargeya S."/>
            <person name="Fitzgerald M."/>
            <person name="Abouelleil A."/>
            <person name="Alvarado L."/>
            <person name="Berlin A.M."/>
            <person name="Chapman S.B."/>
            <person name="Dewar J."/>
            <person name="Goldberg J."/>
            <person name="Griggs A."/>
            <person name="Gujja S."/>
            <person name="Hansen M."/>
            <person name="Howarth C."/>
            <person name="Imamovic A."/>
            <person name="Larimer J."/>
            <person name="McCowan C."/>
            <person name="Murphy C."/>
            <person name="Pearson M."/>
            <person name="Priest M."/>
            <person name="Roberts A."/>
            <person name="Saif S."/>
            <person name="Shea T."/>
            <person name="Sykes S."/>
            <person name="Wortman J."/>
            <person name="Nusbaum C."/>
            <person name="Birren B."/>
        </authorList>
    </citation>
    <scope>NUCLEOTIDE SEQUENCE [LARGE SCALE GENOMIC DNA]</scope>
    <source>
        <strain evidence="1">CBS 10737</strain>
    </source>
</reference>
<evidence type="ECO:0000313" key="2">
    <source>
        <dbReference type="EMBL" id="WWC72068.1"/>
    </source>
</evidence>
<accession>A0A1B9I0U4</accession>
<dbReference type="KEGG" id="kpin:30173220"/>
<name>A0A1B9I0U4_9TREE</name>
<evidence type="ECO:0000313" key="3">
    <source>
        <dbReference type="Proteomes" id="UP000094020"/>
    </source>
</evidence>
<dbReference type="GeneID" id="30173220"/>
<proteinExistence type="predicted"/>
<reference evidence="2" key="4">
    <citation type="submission" date="2024-02" db="EMBL/GenBank/DDBJ databases">
        <title>Comparative genomics of Cryptococcus and Kwoniella reveals pathogenesis evolution and contrasting modes of karyotype evolution via chromosome fusion or intercentromeric recombination.</title>
        <authorList>
            <person name="Coelho M.A."/>
            <person name="David-Palma M."/>
            <person name="Shea T."/>
            <person name="Bowers K."/>
            <person name="McGinley-Smith S."/>
            <person name="Mohammad A.W."/>
            <person name="Gnirke A."/>
            <person name="Yurkov A.M."/>
            <person name="Nowrousian M."/>
            <person name="Sun S."/>
            <person name="Cuomo C.A."/>
            <person name="Heitman J."/>
        </authorList>
    </citation>
    <scope>NUCLEOTIDE SEQUENCE</scope>
    <source>
        <strain evidence="2">CBS 10737</strain>
    </source>
</reference>
<protein>
    <submittedName>
        <fullName evidence="1">Uncharacterized protein</fullName>
    </submittedName>
</protein>
<sequence length="479" mass="55657">MSTSLLDLSNEILQLIGRYVNQDLAIPLPSYGPHWIPRQNLIKPSTSRDISAYRATCRRIRDSCRLEGVHVVVMPSNGLTWDSEISEDMKKAVSRVSFAEGSYPNRFSKITPWLSFIDSMSQLPRLEEMEILGGRPCASHALGMGIYNPQSGDTIESLKRNLNKLQISKSVNGLTNLSSLNIATEQICQSCSIFLIQNLIPLLPNLKYLKILLDIPHNREIWDPVKIFKEPFNKWKEIYEKDYIPLEKIYIQYPYSGKREVWKNWGKVIKICFKLFPKLKEFHITTFNKIRQELNFGTYLICSKMIVNNKSLSSTQPLKGGHLKRWKFEVMNMEDGDWRDSWTFEKMINYLQPPPTIRLFDPVIVIQPGESRPYQLPQNSDQSTNSYDSSRYNGLLMKYENLLIEQITAAAEEMIELVPSLEEGAFWERGIENSYDDWYRWTWKKVIINGVITVETSKKPFILSKDRFKVTSLSRDTLR</sequence>
<dbReference type="Proteomes" id="UP000094020">
    <property type="component" value="Chromosome 8"/>
</dbReference>
<evidence type="ECO:0000313" key="1">
    <source>
        <dbReference type="EMBL" id="OCF49163.1"/>
    </source>
</evidence>
<dbReference type="AlphaFoldDB" id="A0A1B9I0U4"/>
<dbReference type="RefSeq" id="XP_019010382.1">
    <property type="nucleotide sequence ID" value="XM_019156580.1"/>
</dbReference>
<dbReference type="EMBL" id="CP144526">
    <property type="protein sequence ID" value="WWC72068.1"/>
    <property type="molecule type" value="Genomic_DNA"/>
</dbReference>
<reference evidence="2" key="2">
    <citation type="submission" date="2013-07" db="EMBL/GenBank/DDBJ databases">
        <authorList>
            <consortium name="The Broad Institute Genome Sequencing Platform"/>
            <person name="Cuomo C."/>
            <person name="Litvintseva A."/>
            <person name="Chen Y."/>
            <person name="Heitman J."/>
            <person name="Sun S."/>
            <person name="Springer D."/>
            <person name="Dromer F."/>
            <person name="Young S.K."/>
            <person name="Zeng Q."/>
            <person name="Gargeya S."/>
            <person name="Fitzgerald M."/>
            <person name="Abouelleil A."/>
            <person name="Alvarado L."/>
            <person name="Berlin A.M."/>
            <person name="Chapman S.B."/>
            <person name="Dewar J."/>
            <person name="Goldberg J."/>
            <person name="Griggs A."/>
            <person name="Gujja S."/>
            <person name="Hansen M."/>
            <person name="Howarth C."/>
            <person name="Imamovic A."/>
            <person name="Larimer J."/>
            <person name="McCowan C."/>
            <person name="Murphy C."/>
            <person name="Pearson M."/>
            <person name="Priest M."/>
            <person name="Roberts A."/>
            <person name="Saif S."/>
            <person name="Shea T."/>
            <person name="Sykes S."/>
            <person name="Wortman J."/>
            <person name="Nusbaum C."/>
            <person name="Birren B."/>
        </authorList>
    </citation>
    <scope>NUCLEOTIDE SEQUENCE</scope>
    <source>
        <strain evidence="2">CBS 10737</strain>
    </source>
</reference>
<organism evidence="1">
    <name type="scientific">Kwoniella pini CBS 10737</name>
    <dbReference type="NCBI Taxonomy" id="1296096"/>
    <lineage>
        <taxon>Eukaryota</taxon>
        <taxon>Fungi</taxon>
        <taxon>Dikarya</taxon>
        <taxon>Basidiomycota</taxon>
        <taxon>Agaricomycotina</taxon>
        <taxon>Tremellomycetes</taxon>
        <taxon>Tremellales</taxon>
        <taxon>Cryptococcaceae</taxon>
        <taxon>Kwoniella</taxon>
    </lineage>
</organism>
<dbReference type="OrthoDB" id="2563664at2759"/>